<dbReference type="Proteomes" id="UP000199754">
    <property type="component" value="Chromosome"/>
</dbReference>
<organism evidence="2 3">
    <name type="scientific">Pseudosulfitobacter pseudonitzschiae</name>
    <dbReference type="NCBI Taxonomy" id="1402135"/>
    <lineage>
        <taxon>Bacteria</taxon>
        <taxon>Pseudomonadati</taxon>
        <taxon>Pseudomonadota</taxon>
        <taxon>Alphaproteobacteria</taxon>
        <taxon>Rhodobacterales</taxon>
        <taxon>Roseobacteraceae</taxon>
        <taxon>Pseudosulfitobacter</taxon>
    </lineage>
</organism>
<evidence type="ECO:0000256" key="1">
    <source>
        <dbReference type="SAM" id="Phobius"/>
    </source>
</evidence>
<dbReference type="InterPro" id="IPR035965">
    <property type="entry name" value="PAS-like_dom_sf"/>
</dbReference>
<gene>
    <name evidence="2" type="ORF">SULPSESMR1_02249</name>
</gene>
<sequence length="103" mass="11784">MSKADHIIARVSPDRKIMSINERFCGLLGVEASGFIGTEYEQIVRKQDHNSDEFAKIWHAAKPCNRSKVDALKRFYVLSYCVWCIGLMMNLSDAEVQILQIFS</sequence>
<feature type="transmembrane region" description="Helical" evidence="1">
    <location>
        <begin position="75"/>
        <end position="92"/>
    </location>
</feature>
<dbReference type="EMBL" id="CP022415">
    <property type="protein sequence ID" value="ASM73050.1"/>
    <property type="molecule type" value="Genomic_DNA"/>
</dbReference>
<keyword evidence="1" id="KW-0472">Membrane</keyword>
<keyword evidence="1" id="KW-0812">Transmembrane</keyword>
<dbReference type="Gene3D" id="3.30.450.20">
    <property type="entry name" value="PAS domain"/>
    <property type="match status" value="1"/>
</dbReference>
<name>A0A221K2C2_9RHOB</name>
<dbReference type="AlphaFoldDB" id="A0A221K2C2"/>
<reference evidence="2 3" key="1">
    <citation type="submission" date="2017-07" db="EMBL/GenBank/DDBJ databases">
        <title>Genome Sequence of Sulfitobacter pseudonitzschiae Strain SMR1 Isolated from a culture of the Diatom Skeletonema marinoi.</title>
        <authorList>
            <person name="Topel M."/>
            <person name="Pinder M.I.M."/>
            <person name="Johansson O.N."/>
            <person name="Kourtchenko O."/>
            <person name="Godhe A."/>
            <person name="Clarke A.K."/>
        </authorList>
    </citation>
    <scope>NUCLEOTIDE SEQUENCE [LARGE SCALE GENOMIC DNA]</scope>
    <source>
        <strain evidence="2 3">SMR1</strain>
    </source>
</reference>
<protein>
    <recommendedName>
        <fullName evidence="4">PAS domain-containing protein</fullName>
    </recommendedName>
</protein>
<evidence type="ECO:0008006" key="4">
    <source>
        <dbReference type="Google" id="ProtNLM"/>
    </source>
</evidence>
<dbReference type="KEGG" id="spse:SULPSESMR1_02249"/>
<evidence type="ECO:0000313" key="3">
    <source>
        <dbReference type="Proteomes" id="UP000199754"/>
    </source>
</evidence>
<evidence type="ECO:0000313" key="2">
    <source>
        <dbReference type="EMBL" id="ASM73050.1"/>
    </source>
</evidence>
<proteinExistence type="predicted"/>
<dbReference type="RefSeq" id="WP_157729007.1">
    <property type="nucleotide sequence ID" value="NZ_CP022415.1"/>
</dbReference>
<accession>A0A221K2C2</accession>
<keyword evidence="3" id="KW-1185">Reference proteome</keyword>
<keyword evidence="1" id="KW-1133">Transmembrane helix</keyword>
<dbReference type="SUPFAM" id="SSF55785">
    <property type="entry name" value="PYP-like sensor domain (PAS domain)"/>
    <property type="match status" value="1"/>
</dbReference>